<proteinExistence type="predicted"/>
<dbReference type="EMBL" id="JAMKOV010000002">
    <property type="protein sequence ID" value="KAI8042516.1"/>
    <property type="molecule type" value="Genomic_DNA"/>
</dbReference>
<organism evidence="1 2">
    <name type="scientific">Drosophila gunungcola</name>
    <name type="common">fruit fly</name>
    <dbReference type="NCBI Taxonomy" id="103775"/>
    <lineage>
        <taxon>Eukaryota</taxon>
        <taxon>Metazoa</taxon>
        <taxon>Ecdysozoa</taxon>
        <taxon>Arthropoda</taxon>
        <taxon>Hexapoda</taxon>
        <taxon>Insecta</taxon>
        <taxon>Pterygota</taxon>
        <taxon>Neoptera</taxon>
        <taxon>Endopterygota</taxon>
        <taxon>Diptera</taxon>
        <taxon>Brachycera</taxon>
        <taxon>Muscomorpha</taxon>
        <taxon>Ephydroidea</taxon>
        <taxon>Drosophilidae</taxon>
        <taxon>Drosophila</taxon>
        <taxon>Sophophora</taxon>
    </lineage>
</organism>
<reference evidence="1" key="1">
    <citation type="journal article" date="2023" name="Genome Biol. Evol.">
        <title>Long-read-based Genome Assembly of Drosophila gunungcola Reveals Fewer Chemosensory Genes in Flower-breeding Species.</title>
        <authorList>
            <person name="Negi A."/>
            <person name="Liao B.Y."/>
            <person name="Yeh S.D."/>
        </authorList>
    </citation>
    <scope>NUCLEOTIDE SEQUENCE</scope>
    <source>
        <strain evidence="1">Sukarami</strain>
    </source>
</reference>
<dbReference type="AlphaFoldDB" id="A0A9Q0BSG5"/>
<comment type="caution">
    <text evidence="1">The sequence shown here is derived from an EMBL/GenBank/DDBJ whole genome shotgun (WGS) entry which is preliminary data.</text>
</comment>
<evidence type="ECO:0000313" key="1">
    <source>
        <dbReference type="EMBL" id="KAI8042516.1"/>
    </source>
</evidence>
<dbReference type="Proteomes" id="UP001059596">
    <property type="component" value="Unassembled WGS sequence"/>
</dbReference>
<sequence length="70" mass="7640">VADKRAAALQSGAGHFICAAWKNKAEKLEEGAVRINNCVFDIPPTYPAPLAAEIWNIRPKIQRGRGNDPI</sequence>
<gene>
    <name evidence="1" type="ORF">M5D96_003829</name>
</gene>
<protein>
    <submittedName>
        <fullName evidence="1">Uncharacterized protein</fullName>
    </submittedName>
</protein>
<accession>A0A9Q0BSG5</accession>
<feature type="non-terminal residue" evidence="1">
    <location>
        <position position="70"/>
    </location>
</feature>
<evidence type="ECO:0000313" key="2">
    <source>
        <dbReference type="Proteomes" id="UP001059596"/>
    </source>
</evidence>
<name>A0A9Q0BSG5_9MUSC</name>
<keyword evidence="2" id="KW-1185">Reference proteome</keyword>
<feature type="non-terminal residue" evidence="1">
    <location>
        <position position="1"/>
    </location>
</feature>